<comment type="caution">
    <text evidence="1">The sequence shown here is derived from an EMBL/GenBank/DDBJ whole genome shotgun (WGS) entry which is preliminary data.</text>
</comment>
<sequence length="86" mass="10204">MDSYVSIPVQLAIHDENGTKAPWSKKVIEQVTLCPDGTHLRLYFDQHHFLAIPRMSQVVKDDRLWIAHDEENKLIYMIRKEETFHE</sequence>
<dbReference type="Proteomes" id="UP000092578">
    <property type="component" value="Unassembled WGS sequence"/>
</dbReference>
<proteinExistence type="predicted"/>
<dbReference type="AlphaFoldDB" id="A0A1B9ANM7"/>
<dbReference type="EMBL" id="MAYT01000027">
    <property type="protein sequence ID" value="OCA85381.1"/>
    <property type="molecule type" value="Genomic_DNA"/>
</dbReference>
<evidence type="ECO:0000313" key="1">
    <source>
        <dbReference type="EMBL" id="OCA85381.1"/>
    </source>
</evidence>
<protein>
    <submittedName>
        <fullName evidence="1">Uncharacterized protein</fullName>
    </submittedName>
</protein>
<evidence type="ECO:0000313" key="2">
    <source>
        <dbReference type="Proteomes" id="UP000092578"/>
    </source>
</evidence>
<keyword evidence="2" id="KW-1185">Reference proteome</keyword>
<organism evidence="1 2">
    <name type="scientific">Pseudobacillus wudalianchiensis</name>
    <dbReference type="NCBI Taxonomy" id="1743143"/>
    <lineage>
        <taxon>Bacteria</taxon>
        <taxon>Bacillati</taxon>
        <taxon>Bacillota</taxon>
        <taxon>Bacilli</taxon>
        <taxon>Bacillales</taxon>
        <taxon>Bacillaceae</taxon>
        <taxon>Pseudobacillus</taxon>
    </lineage>
</organism>
<reference evidence="2" key="1">
    <citation type="submission" date="2016-05" db="EMBL/GenBank/DDBJ databases">
        <authorList>
            <person name="Liu B."/>
            <person name="Wang J."/>
            <person name="Zhu Y."/>
            <person name="Liu G."/>
            <person name="Chen Q."/>
            <person name="Chen Z."/>
            <person name="Lan J."/>
            <person name="Che J."/>
            <person name="Ge C."/>
            <person name="Shi H."/>
            <person name="Pan Z."/>
            <person name="Liu X."/>
        </authorList>
    </citation>
    <scope>NUCLEOTIDE SEQUENCE [LARGE SCALE GENOMIC DNA]</scope>
    <source>
        <strain evidence="2">FJAT-27215</strain>
    </source>
</reference>
<accession>A0A1B9ANM7</accession>
<name>A0A1B9ANM7_9BACI</name>
<gene>
    <name evidence="1" type="ORF">A8F95_10645</name>
</gene>